<organism evidence="1 2">
    <name type="scientific">Sinorhizobium numidicum</name>
    <dbReference type="NCBI Taxonomy" id="680248"/>
    <lineage>
        <taxon>Bacteria</taxon>
        <taxon>Pseudomonadati</taxon>
        <taxon>Pseudomonadota</taxon>
        <taxon>Alphaproteobacteria</taxon>
        <taxon>Hyphomicrobiales</taxon>
        <taxon>Rhizobiaceae</taxon>
        <taxon>Sinorhizobium/Ensifer group</taxon>
        <taxon>Sinorhizobium</taxon>
    </lineage>
</organism>
<keyword evidence="2" id="KW-1185">Reference proteome</keyword>
<keyword evidence="1" id="KW-0614">Plasmid</keyword>
<sequence length="410" mass="45425">MTSAMWNLPIPNVHNLCASSGELTFVGGAGDFDATGRIRHPGELDKQIEGAMANVADALATESCTLDDVVRIKAHYTAERDDWVVIAALACFFKAEPMPVISTMPEALQPFCGQCIQIQVVAQRGWRTHSDIRSVPRQVPPKRRELLGGRTVTGGLRAGEFIALANRTAEDLEGAVRHPGDGVAQINFIMETHSETLAGLGASFQDCIKFEGYYLYGPCGGTRERWEPLAKARASHFREPGPVATSVPCHRLNPNEALTKIEVMAMREQRNGLDKYISREDHWPERVWDWPIPLPYRQAIRLRDTVWLGGQWPGRPYDNKWQAVMEGQLLPQTRFTMSYIEDLLRPFGREPADIVLLVCYFSSTGTQAETVALTNTIAASVGGALPPMTLIPLPMYSPENTVEIWGVARG</sequence>
<dbReference type="PANTHER" id="PTHR43857">
    <property type="entry name" value="BLR7761 PROTEIN"/>
    <property type="match status" value="1"/>
</dbReference>
<dbReference type="EMBL" id="CP120372">
    <property type="protein sequence ID" value="WEX85349.1"/>
    <property type="molecule type" value="Genomic_DNA"/>
</dbReference>
<geneLocation type="plasmid" evidence="1 2">
    <name>unnamed</name>
</geneLocation>
<protein>
    <submittedName>
        <fullName evidence="1">Uncharacterized protein</fullName>
    </submittedName>
</protein>
<name>A0ABY8D395_9HYPH</name>
<dbReference type="Proteomes" id="UP001235547">
    <property type="component" value="Plasmid unnamed"/>
</dbReference>
<dbReference type="InterPro" id="IPR035959">
    <property type="entry name" value="RutC-like_sf"/>
</dbReference>
<dbReference type="PANTHER" id="PTHR43857:SF1">
    <property type="entry name" value="YJGH FAMILY PROTEIN"/>
    <property type="match status" value="1"/>
</dbReference>
<dbReference type="RefSeq" id="WP_280736260.1">
    <property type="nucleotide sequence ID" value="NZ_CP120369.1"/>
</dbReference>
<gene>
    <name evidence="1" type="ORF">PYH38_006260</name>
</gene>
<dbReference type="Gene3D" id="3.30.1330.40">
    <property type="entry name" value="RutC-like"/>
    <property type="match status" value="3"/>
</dbReference>
<proteinExistence type="predicted"/>
<dbReference type="CDD" id="cd00448">
    <property type="entry name" value="YjgF_YER057c_UK114_family"/>
    <property type="match status" value="1"/>
</dbReference>
<evidence type="ECO:0000313" key="2">
    <source>
        <dbReference type="Proteomes" id="UP001235547"/>
    </source>
</evidence>
<evidence type="ECO:0000313" key="1">
    <source>
        <dbReference type="EMBL" id="WEX85349.1"/>
    </source>
</evidence>
<dbReference type="SUPFAM" id="SSF55298">
    <property type="entry name" value="YjgF-like"/>
    <property type="match status" value="3"/>
</dbReference>
<reference evidence="1 2" key="1">
    <citation type="submission" date="2023-03" db="EMBL/GenBank/DDBJ databases">
        <authorList>
            <person name="Kaur S."/>
            <person name="Espinosa-Saiz D."/>
            <person name="Velazquez E."/>
            <person name="Menendez E."/>
            <person name="diCenzo G.C."/>
        </authorList>
    </citation>
    <scope>NUCLEOTIDE SEQUENCE [LARGE SCALE GENOMIC DNA]</scope>
    <source>
        <strain evidence="1 2">LMG 27395</strain>
        <plasmid evidence="1 2">unnamed</plasmid>
    </source>
</reference>
<accession>A0ABY8D395</accession>